<evidence type="ECO:0000313" key="2">
    <source>
        <dbReference type="EMBL" id="GLI25453.1"/>
    </source>
</evidence>
<dbReference type="Pfam" id="PF01883">
    <property type="entry name" value="FeS_assembly_P"/>
    <property type="match status" value="1"/>
</dbReference>
<evidence type="ECO:0000313" key="3">
    <source>
        <dbReference type="EMBL" id="MDR6336807.1"/>
    </source>
</evidence>
<feature type="domain" description="MIP18 family-like" evidence="1">
    <location>
        <begin position="38"/>
        <end position="105"/>
    </location>
</feature>
<dbReference type="InterPro" id="IPR034904">
    <property type="entry name" value="FSCA_dom_sf"/>
</dbReference>
<name>A0A9W6CN50_XANFL</name>
<dbReference type="InterPro" id="IPR052339">
    <property type="entry name" value="Fe-S_Maturation_MIP18"/>
</dbReference>
<dbReference type="Proteomes" id="UP001144397">
    <property type="component" value="Unassembled WGS sequence"/>
</dbReference>
<sequence>MTHPVEHGLAAPTTMIVHGEVRSFEEFAEDDAVLLEGIVAALRTVNDPEIPVNIYDLGLIYRIEVKDEGAIEIDMTLTAPGCPVAGQMLGWVQEAVVVVPGVSDVKMKLVFDPPWDKSRMSDEVQLELGLL</sequence>
<accession>A0A9W6CN50</accession>
<dbReference type="InterPro" id="IPR002744">
    <property type="entry name" value="MIP18-like"/>
</dbReference>
<dbReference type="GeneID" id="95765896"/>
<reference evidence="2" key="1">
    <citation type="submission" date="2022-12" db="EMBL/GenBank/DDBJ databases">
        <title>Reference genome sequencing for broad-spectrum identification of bacterial and archaeal isolates by mass spectrometry.</title>
        <authorList>
            <person name="Sekiguchi Y."/>
            <person name="Tourlousse D.M."/>
        </authorList>
    </citation>
    <scope>NUCLEOTIDE SEQUENCE</scope>
    <source>
        <strain evidence="2">301</strain>
    </source>
</reference>
<reference evidence="3 5" key="2">
    <citation type="submission" date="2023-07" db="EMBL/GenBank/DDBJ databases">
        <title>Genomic Encyclopedia of Type Strains, Phase IV (KMG-IV): sequencing the most valuable type-strain genomes for metagenomic binning, comparative biology and taxonomic classification.</title>
        <authorList>
            <person name="Goeker M."/>
        </authorList>
    </citation>
    <scope>NUCLEOTIDE SEQUENCE [LARGE SCALE GENOMIC DNA]</scope>
    <source>
        <strain evidence="3 5">DSM 338</strain>
    </source>
</reference>
<evidence type="ECO:0000313" key="4">
    <source>
        <dbReference type="Proteomes" id="UP001144397"/>
    </source>
</evidence>
<dbReference type="RefSeq" id="WP_281810062.1">
    <property type="nucleotide sequence ID" value="NZ_BSDO01000017.1"/>
</dbReference>
<dbReference type="Gene3D" id="3.30.300.130">
    <property type="entry name" value="Fe-S cluster assembly (FSCA)"/>
    <property type="match status" value="1"/>
</dbReference>
<proteinExistence type="predicted"/>
<dbReference type="PANTHER" id="PTHR42831">
    <property type="entry name" value="FE-S PROTEIN MATURATION AUXILIARY FACTOR YITW"/>
    <property type="match status" value="1"/>
</dbReference>
<protein>
    <submittedName>
        <fullName evidence="3">FeS assembly SUF system protein</fullName>
    </submittedName>
    <submittedName>
        <fullName evidence="2">SUF system Fe-S cluster assembly protein</fullName>
    </submittedName>
</protein>
<dbReference type="SUPFAM" id="SSF117916">
    <property type="entry name" value="Fe-S cluster assembly (FSCA) domain-like"/>
    <property type="match status" value="1"/>
</dbReference>
<gene>
    <name evidence="3" type="ORF">GGQ86_005311</name>
    <name evidence="2" type="ORF">XFLAVUS301_51270</name>
</gene>
<evidence type="ECO:0000313" key="5">
    <source>
        <dbReference type="Proteomes" id="UP001245370"/>
    </source>
</evidence>
<dbReference type="Proteomes" id="UP001245370">
    <property type="component" value="Unassembled WGS sequence"/>
</dbReference>
<organism evidence="2 4">
    <name type="scientific">Xanthobacter flavus</name>
    <dbReference type="NCBI Taxonomy" id="281"/>
    <lineage>
        <taxon>Bacteria</taxon>
        <taxon>Pseudomonadati</taxon>
        <taxon>Pseudomonadota</taxon>
        <taxon>Alphaproteobacteria</taxon>
        <taxon>Hyphomicrobiales</taxon>
        <taxon>Xanthobacteraceae</taxon>
        <taxon>Xanthobacter</taxon>
    </lineage>
</organism>
<dbReference type="AlphaFoldDB" id="A0A9W6CN50"/>
<dbReference type="EMBL" id="JAVDPY010000017">
    <property type="protein sequence ID" value="MDR6336807.1"/>
    <property type="molecule type" value="Genomic_DNA"/>
</dbReference>
<dbReference type="PANTHER" id="PTHR42831:SF1">
    <property type="entry name" value="FE-S PROTEIN MATURATION AUXILIARY FACTOR YITW"/>
    <property type="match status" value="1"/>
</dbReference>
<keyword evidence="5" id="KW-1185">Reference proteome</keyword>
<comment type="caution">
    <text evidence="2">The sequence shown here is derived from an EMBL/GenBank/DDBJ whole genome shotgun (WGS) entry which is preliminary data.</text>
</comment>
<evidence type="ECO:0000259" key="1">
    <source>
        <dbReference type="Pfam" id="PF01883"/>
    </source>
</evidence>
<dbReference type="EMBL" id="BSDO01000017">
    <property type="protein sequence ID" value="GLI25453.1"/>
    <property type="molecule type" value="Genomic_DNA"/>
</dbReference>